<feature type="domain" description="FAD-binding PCMH-type" evidence="22">
    <location>
        <begin position="207"/>
        <end position="391"/>
    </location>
</feature>
<feature type="binding site" evidence="20">
    <location>
        <position position="77"/>
    </location>
    <ligand>
        <name>[2Fe-2S] cluster</name>
        <dbReference type="ChEBI" id="CHEBI:190135"/>
        <label>1</label>
    </ligand>
</feature>
<feature type="binding site" evidence="20">
    <location>
        <position position="151"/>
    </location>
    <ligand>
        <name>[2Fe-2S] cluster</name>
        <dbReference type="ChEBI" id="CHEBI:190135"/>
        <label>2</label>
    </ligand>
</feature>
<evidence type="ECO:0000256" key="11">
    <source>
        <dbReference type="ARBA" id="ARBA00023004"/>
    </source>
</evidence>
<dbReference type="InterPro" id="IPR037165">
    <property type="entry name" value="AldOxase/xan_DH_Mopterin-bd_sf"/>
</dbReference>
<gene>
    <name evidence="23" type="ORF">NQ315_009394</name>
</gene>
<evidence type="ECO:0000256" key="6">
    <source>
        <dbReference type="ARBA" id="ARBA00022630"/>
    </source>
</evidence>
<keyword evidence="14" id="KW-0576">Peroxisome</keyword>
<evidence type="ECO:0000256" key="9">
    <source>
        <dbReference type="ARBA" id="ARBA00022827"/>
    </source>
</evidence>
<evidence type="ECO:0000256" key="1">
    <source>
        <dbReference type="ARBA" id="ARBA00001974"/>
    </source>
</evidence>
<feature type="binding site" evidence="20">
    <location>
        <position position="54"/>
    </location>
    <ligand>
        <name>[2Fe-2S] cluster</name>
        <dbReference type="ChEBI" id="CHEBI:190135"/>
        <label>1</label>
    </ligand>
</feature>
<organism evidence="23 24">
    <name type="scientific">Exocentrus adspersus</name>
    <dbReference type="NCBI Taxonomy" id="1586481"/>
    <lineage>
        <taxon>Eukaryota</taxon>
        <taxon>Metazoa</taxon>
        <taxon>Ecdysozoa</taxon>
        <taxon>Arthropoda</taxon>
        <taxon>Hexapoda</taxon>
        <taxon>Insecta</taxon>
        <taxon>Pterygota</taxon>
        <taxon>Neoptera</taxon>
        <taxon>Endopterygota</taxon>
        <taxon>Coleoptera</taxon>
        <taxon>Polyphaga</taxon>
        <taxon>Cucujiformia</taxon>
        <taxon>Chrysomeloidea</taxon>
        <taxon>Cerambycidae</taxon>
        <taxon>Lamiinae</taxon>
        <taxon>Acanthocinini</taxon>
        <taxon>Exocentrus</taxon>
    </lineage>
</organism>
<dbReference type="Proteomes" id="UP001159042">
    <property type="component" value="Unassembled WGS sequence"/>
</dbReference>
<dbReference type="Gene3D" id="3.90.1170.50">
    <property type="entry name" value="Aldehyde oxidase/xanthine dehydrogenase, a/b hammerhead"/>
    <property type="match status" value="1"/>
</dbReference>
<dbReference type="Pfam" id="PF00111">
    <property type="entry name" value="Fer2"/>
    <property type="match status" value="1"/>
</dbReference>
<feature type="binding site" evidence="20">
    <location>
        <position position="117"/>
    </location>
    <ligand>
        <name>[2Fe-2S] cluster</name>
        <dbReference type="ChEBI" id="CHEBI:190135"/>
        <label>2</label>
    </ligand>
</feature>
<evidence type="ECO:0000256" key="19">
    <source>
        <dbReference type="PIRSR" id="PIRSR000127-2"/>
    </source>
</evidence>
<dbReference type="PROSITE" id="PS51085">
    <property type="entry name" value="2FE2S_FER_2"/>
    <property type="match status" value="1"/>
</dbReference>
<evidence type="ECO:0000256" key="10">
    <source>
        <dbReference type="ARBA" id="ARBA00023002"/>
    </source>
</evidence>
<dbReference type="SUPFAM" id="SSF54292">
    <property type="entry name" value="2Fe-2S ferredoxin-like"/>
    <property type="match status" value="1"/>
</dbReference>
<protein>
    <recommendedName>
        <fullName evidence="17">Indole-3-acetaldehyde oxidase</fullName>
    </recommendedName>
</protein>
<name>A0AAV8WFZ3_9CUCU</name>
<evidence type="ECO:0000259" key="21">
    <source>
        <dbReference type="PROSITE" id="PS51085"/>
    </source>
</evidence>
<keyword evidence="11 20" id="KW-0408">Iron</keyword>
<dbReference type="PROSITE" id="PS51387">
    <property type="entry name" value="FAD_PCMH"/>
    <property type="match status" value="1"/>
</dbReference>
<dbReference type="SUPFAM" id="SSF56176">
    <property type="entry name" value="FAD-binding/transporter-associated domain-like"/>
    <property type="match status" value="1"/>
</dbReference>
<keyword evidence="13" id="KW-0520">NAD</keyword>
<dbReference type="Pfam" id="PF01315">
    <property type="entry name" value="Ald_Xan_dh_C"/>
    <property type="match status" value="1"/>
</dbReference>
<dbReference type="FunFam" id="3.30.465.10:FF:000013">
    <property type="entry name" value="Aldehyde oxidase"/>
    <property type="match status" value="1"/>
</dbReference>
<evidence type="ECO:0000313" key="24">
    <source>
        <dbReference type="Proteomes" id="UP001159042"/>
    </source>
</evidence>
<dbReference type="InterPro" id="IPR002888">
    <property type="entry name" value="2Fe-2S-bd"/>
</dbReference>
<dbReference type="GO" id="GO:0050302">
    <property type="term" value="F:indole-3-acetaldehyde oxidase activity"/>
    <property type="evidence" value="ECO:0007669"/>
    <property type="project" value="UniProtKB-EC"/>
</dbReference>
<dbReference type="SUPFAM" id="SSF55447">
    <property type="entry name" value="CO dehydrogenase flavoprotein C-terminal domain-like"/>
    <property type="match status" value="1"/>
</dbReference>
<comment type="cofactor">
    <cofactor evidence="1 19">
        <name>FAD</name>
        <dbReference type="ChEBI" id="CHEBI:57692"/>
    </cofactor>
</comment>
<feature type="binding site" evidence="20">
    <location>
        <position position="1037"/>
    </location>
    <ligand>
        <name>Mo-molybdopterin</name>
        <dbReference type="ChEBI" id="CHEBI:71302"/>
    </ligand>
    <ligandPart>
        <name>Mo</name>
        <dbReference type="ChEBI" id="CHEBI:28685"/>
    </ligandPart>
</feature>
<dbReference type="Pfam" id="PF00941">
    <property type="entry name" value="FAD_binding_5"/>
    <property type="match status" value="1"/>
</dbReference>
<evidence type="ECO:0000256" key="8">
    <source>
        <dbReference type="ARBA" id="ARBA00022723"/>
    </source>
</evidence>
<evidence type="ECO:0000256" key="15">
    <source>
        <dbReference type="ARBA" id="ARBA00034078"/>
    </source>
</evidence>
<comment type="caution">
    <text evidence="23">The sequence shown here is derived from an EMBL/GenBank/DDBJ whole genome shotgun (WGS) entry which is preliminary data.</text>
</comment>
<dbReference type="SUPFAM" id="SSF54665">
    <property type="entry name" value="CO dehydrogenase molybdoprotein N-domain-like"/>
    <property type="match status" value="1"/>
</dbReference>
<dbReference type="InterPro" id="IPR016208">
    <property type="entry name" value="Ald_Oxase/xanthine_DH-like"/>
</dbReference>
<dbReference type="PANTHER" id="PTHR11908">
    <property type="entry name" value="XANTHINE DEHYDROGENASE"/>
    <property type="match status" value="1"/>
</dbReference>
<evidence type="ECO:0000259" key="22">
    <source>
        <dbReference type="PROSITE" id="PS51387"/>
    </source>
</evidence>
<feature type="binding site" evidence="20">
    <location>
        <position position="771"/>
    </location>
    <ligand>
        <name>Mo-molybdopterin</name>
        <dbReference type="ChEBI" id="CHEBI:71302"/>
    </ligand>
    <ligandPart>
        <name>Mo</name>
        <dbReference type="ChEBI" id="CHEBI:28685"/>
    </ligandPart>
</feature>
<comment type="catalytic activity">
    <reaction evidence="16">
        <text>indole-3-acetaldehyde + O2 + H2O = (indol-3-yl)acetate + H2O2 + H(+)</text>
        <dbReference type="Rhea" id="RHEA:16277"/>
        <dbReference type="ChEBI" id="CHEBI:15377"/>
        <dbReference type="ChEBI" id="CHEBI:15378"/>
        <dbReference type="ChEBI" id="CHEBI:15379"/>
        <dbReference type="ChEBI" id="CHEBI:16240"/>
        <dbReference type="ChEBI" id="CHEBI:18086"/>
        <dbReference type="ChEBI" id="CHEBI:30854"/>
        <dbReference type="EC" id="1.2.3.7"/>
    </reaction>
</comment>
<dbReference type="InterPro" id="IPR006058">
    <property type="entry name" value="2Fe2S_fd_BS"/>
</dbReference>
<dbReference type="GO" id="GO:0051537">
    <property type="term" value="F:2 iron, 2 sulfur cluster binding"/>
    <property type="evidence" value="ECO:0007669"/>
    <property type="project" value="UniProtKB-KW"/>
</dbReference>
<dbReference type="InterPro" id="IPR016166">
    <property type="entry name" value="FAD-bd_PCMH"/>
</dbReference>
<sequence>MESLSLLKRLKLHVSGVEYTVSTADVTPDTTLNTYLREKVHLTGTKRMCLEGGCGSCIVAVEETINDERKIFAVNSCLVSIFSCHGWKIHTIEGIGGPATKYHPIQTILADNNGTQCGFCSPGMVMNMYALYASGPKTQAEIEDSFGGNICRCTGYRPILTAFKKLASDSDEAVTLEDIEDVKICQKGNCTKVCNEKCDEKKNGYYFGLRESKWMKVYHLKDLLEILRTSGSATYMLVAGNTARGVYGSKPHPDIYIDVTNVDELTSYTFSEVDDTLVLGGNFTLTNAIQLFSKISKENKNFAYLSDVEEHINLIANVPVRNIGTIAGNLMIKYNHNEFPSNIFLLLETYNAVIVIVDVEENESMVSPQQFLQLNMAKRVIKHIIFNGYDSSYRFKTYKIMPRAQNTHGLVNAGFLLKFNGQTVVSARIVYGGISSEFVHATKAENFLKGIRLFDNNVLQSVYQILDDEIRPDYVLPDSSPEFRKLLAISLFYKFVLNIAPQDVVSSRNKSGGSILDRPVSTGVQEFGTNKKNYPLGQPIIKVEALAQTSGQAQYIADIPDLPNQLFAAFVTAKASASSQIVSINTAAALNIKGVVAYFGKDDVPGENTFTPRMGGFPVQEELFCEGKVQYFDQPIGIIVADSHDLAVKAAELVEVKYSKPDRKPYLTIIDVLRAKDTSRIHHQTSVVPKSKGKCWFGTDTRHVIKGDFYIGMQYHFHMEVQCCNVVPTEDGLDLYPSTQWMDSAQTACSSVLNIPMSRINVHVRRLGGGFGGKITRNAIVSTAAALAAYKLKKPVKMWMPLEKNMNVIGKRYPLYATYEVGVNAKGVIQYLKADLYSDFGVGGNEPIDSVLIDLFENCYDISRWAFSTYVVATDTHANCYTRAPGTVEGLCCIDSIMEHIAHSLDLDAADVKRVNTNETKFPEVVRFWNDMQTWGDVPNRKKDIQAFNKANRWKKRGMSIVPMAWTLEVNFNYTVMVSIFHGDGSVAVSHGGIEVGQGINTKVIQVCAYRFGIPMTKVSVKPSYNVIAPNCSTTGGSATSESVCYALLRACDVLLERMKPIREKMKNPTWEELIKKCFDSNIQLTASGFYSEDEPGIKEYYIYGICVTEVELDVLTGQNQILRVDIIEDVGDSMSPLIDIGQVEGAFVMGIGYYTTEEIIFDGQGEILTNRTWNYRPPGAKDIPINFRIKFPENTPNPVGVLKSKAVAEPPICISCSVPLAIRNALASAREEADESKPKWYSFNGPTTVENTLSNSLNDYQQYVL</sequence>
<comment type="cofactor">
    <cofactor evidence="20">
        <name>Mo-molybdopterin</name>
        <dbReference type="ChEBI" id="CHEBI:71302"/>
    </cofactor>
    <text evidence="20">Binds 1 Mo-molybdopterin (Mo-MPT) cofactor per subunit.</text>
</comment>
<dbReference type="Pfam" id="PF02738">
    <property type="entry name" value="MoCoBD_1"/>
    <property type="match status" value="1"/>
</dbReference>
<evidence type="ECO:0000256" key="18">
    <source>
        <dbReference type="PIRSR" id="PIRSR000127-1"/>
    </source>
</evidence>
<feature type="domain" description="2Fe-2S ferredoxin-type" evidence="21">
    <location>
        <begin position="8"/>
        <end position="95"/>
    </location>
</feature>
<dbReference type="AlphaFoldDB" id="A0AAV8WFZ3"/>
<dbReference type="Gene3D" id="3.30.465.10">
    <property type="match status" value="1"/>
</dbReference>
<evidence type="ECO:0000256" key="20">
    <source>
        <dbReference type="PIRSR" id="PIRSR000127-3"/>
    </source>
</evidence>
<dbReference type="InterPro" id="IPR012675">
    <property type="entry name" value="Beta-grasp_dom_sf"/>
</dbReference>
<dbReference type="Pfam" id="PF03450">
    <property type="entry name" value="CO_deh_flav_C"/>
    <property type="match status" value="1"/>
</dbReference>
<keyword evidence="5 20" id="KW-0500">Molybdenum</keyword>
<dbReference type="Gene3D" id="1.10.150.120">
    <property type="entry name" value="[2Fe-2S]-binding domain"/>
    <property type="match status" value="1"/>
</dbReference>
<dbReference type="InterPro" id="IPR005107">
    <property type="entry name" value="CO_DH_flav_C"/>
</dbReference>
<dbReference type="InterPro" id="IPR046867">
    <property type="entry name" value="AldOxase/xan_DH_MoCoBD2"/>
</dbReference>
<dbReference type="FunFam" id="3.10.20.30:FF:000012">
    <property type="entry name" value="Xanthine dehydrogenase/oxidase"/>
    <property type="match status" value="1"/>
</dbReference>
<feature type="binding site" evidence="19">
    <location>
        <position position="399"/>
    </location>
    <ligand>
        <name>FAD</name>
        <dbReference type="ChEBI" id="CHEBI:57692"/>
    </ligand>
</feature>
<dbReference type="InterPro" id="IPR002346">
    <property type="entry name" value="Mopterin_DH_FAD-bd"/>
</dbReference>
<comment type="subunit">
    <text evidence="4">Homodimer.</text>
</comment>
<dbReference type="GO" id="GO:0005506">
    <property type="term" value="F:iron ion binding"/>
    <property type="evidence" value="ECO:0007669"/>
    <property type="project" value="InterPro"/>
</dbReference>
<dbReference type="Pfam" id="PF01799">
    <property type="entry name" value="Fer2_2"/>
    <property type="match status" value="1"/>
</dbReference>
<comment type="similarity">
    <text evidence="3">Belongs to the xanthine dehydrogenase family.</text>
</comment>
<dbReference type="SUPFAM" id="SSF47741">
    <property type="entry name" value="CO dehydrogenase ISP C-domain like"/>
    <property type="match status" value="1"/>
</dbReference>
<evidence type="ECO:0000256" key="5">
    <source>
        <dbReference type="ARBA" id="ARBA00022505"/>
    </source>
</evidence>
<comment type="subcellular location">
    <subcellularLocation>
        <location evidence="2">Peroxisome</location>
    </subcellularLocation>
</comment>
<dbReference type="InterPro" id="IPR036683">
    <property type="entry name" value="CO_DH_flav_C_dom_sf"/>
</dbReference>
<keyword evidence="24" id="KW-1185">Reference proteome</keyword>
<dbReference type="PANTHER" id="PTHR11908:SF132">
    <property type="entry name" value="ALDEHYDE OXIDASE 1-RELATED"/>
    <property type="match status" value="1"/>
</dbReference>
<evidence type="ECO:0000256" key="14">
    <source>
        <dbReference type="ARBA" id="ARBA00023140"/>
    </source>
</evidence>
<feature type="binding site" evidence="20">
    <location>
        <position position="120"/>
    </location>
    <ligand>
        <name>[2Fe-2S] cluster</name>
        <dbReference type="ChEBI" id="CHEBI:190135"/>
        <label>2</label>
    </ligand>
</feature>
<keyword evidence="9 19" id="KW-0274">FAD</keyword>
<dbReference type="InterPro" id="IPR000674">
    <property type="entry name" value="Ald_Oxase/Xan_DH_a/b"/>
</dbReference>
<dbReference type="InterPro" id="IPR036884">
    <property type="entry name" value="2Fe-2S-bd_dom_sf"/>
</dbReference>
<dbReference type="Gene3D" id="3.10.20.30">
    <property type="match status" value="1"/>
</dbReference>
<keyword evidence="7 20" id="KW-0001">2Fe-2S</keyword>
<keyword evidence="6" id="KW-0285">Flavoprotein</keyword>
<evidence type="ECO:0000256" key="3">
    <source>
        <dbReference type="ARBA" id="ARBA00006849"/>
    </source>
</evidence>
<feature type="binding site" evidence="20">
    <location>
        <position position="883"/>
    </location>
    <ligand>
        <name>Mo-molybdopterin</name>
        <dbReference type="ChEBI" id="CHEBI:71302"/>
    </ligand>
    <ligandPart>
        <name>Mo</name>
        <dbReference type="ChEBI" id="CHEBI:28685"/>
    </ligandPart>
</feature>
<dbReference type="InterPro" id="IPR036856">
    <property type="entry name" value="Ald_Oxase/Xan_DH_a/b_sf"/>
</dbReference>
<evidence type="ECO:0000256" key="16">
    <source>
        <dbReference type="ARBA" id="ARBA00052415"/>
    </source>
</evidence>
<dbReference type="Gene3D" id="3.30.390.50">
    <property type="entry name" value="CO dehydrogenase flavoprotein, C-terminal domain"/>
    <property type="match status" value="1"/>
</dbReference>
<feature type="binding site" evidence="20">
    <location>
        <position position="153"/>
    </location>
    <ligand>
        <name>[2Fe-2S] cluster</name>
        <dbReference type="ChEBI" id="CHEBI:190135"/>
        <label>2</label>
    </ligand>
</feature>
<feature type="binding site" evidence="20">
    <location>
        <position position="740"/>
    </location>
    <ligand>
        <name>Mo-molybdopterin</name>
        <dbReference type="ChEBI" id="CHEBI:71302"/>
    </ligand>
    <ligandPart>
        <name>Mo</name>
        <dbReference type="ChEBI" id="CHEBI:28685"/>
    </ligandPart>
</feature>
<keyword evidence="8 20" id="KW-0479">Metal-binding</keyword>
<feature type="binding site" evidence="20">
    <location>
        <position position="49"/>
    </location>
    <ligand>
        <name>[2Fe-2S] cluster</name>
        <dbReference type="ChEBI" id="CHEBI:190135"/>
        <label>1</label>
    </ligand>
</feature>
<dbReference type="InterPro" id="IPR008274">
    <property type="entry name" value="AldOxase/xan_DH_MoCoBD1"/>
</dbReference>
<dbReference type="EMBL" id="JANEYG010000001">
    <property type="protein sequence ID" value="KAJ8925554.1"/>
    <property type="molecule type" value="Genomic_DNA"/>
</dbReference>
<comment type="cofactor">
    <cofactor evidence="20">
        <name>[2Fe-2S] cluster</name>
        <dbReference type="ChEBI" id="CHEBI:190135"/>
    </cofactor>
    <text evidence="20">Binds 2 [2Fe-2S] clusters.</text>
</comment>
<feature type="binding site" evidence="20">
    <location>
        <position position="57"/>
    </location>
    <ligand>
        <name>[2Fe-2S] cluster</name>
        <dbReference type="ChEBI" id="CHEBI:190135"/>
        <label>1</label>
    </ligand>
</feature>
<evidence type="ECO:0000256" key="13">
    <source>
        <dbReference type="ARBA" id="ARBA00023027"/>
    </source>
</evidence>
<evidence type="ECO:0000256" key="7">
    <source>
        <dbReference type="ARBA" id="ARBA00022714"/>
    </source>
</evidence>
<dbReference type="FunFam" id="3.30.390.50:FF:000003">
    <property type="entry name" value="Aldehyde oxidase1"/>
    <property type="match status" value="1"/>
</dbReference>
<dbReference type="FunFam" id="3.90.1170.50:FF:000003">
    <property type="entry name" value="Aldehyde oxidase"/>
    <property type="match status" value="1"/>
</dbReference>
<keyword evidence="12 20" id="KW-0411">Iron-sulfur</keyword>
<dbReference type="GO" id="GO:0005777">
    <property type="term" value="C:peroxisome"/>
    <property type="evidence" value="ECO:0007669"/>
    <property type="project" value="UniProtKB-SubCell"/>
</dbReference>
<comment type="cofactor">
    <cofactor evidence="15">
        <name>[2Fe-2S] cluster</name>
        <dbReference type="ChEBI" id="CHEBI:190135"/>
    </cofactor>
</comment>
<proteinExistence type="inferred from homology"/>
<dbReference type="InterPro" id="IPR016169">
    <property type="entry name" value="FAD-bd_PCMH_sub2"/>
</dbReference>
<accession>A0AAV8WFZ3</accession>
<dbReference type="Pfam" id="PF20256">
    <property type="entry name" value="MoCoBD_2"/>
    <property type="match status" value="1"/>
</dbReference>
<keyword evidence="10" id="KW-0560">Oxidoreductase</keyword>
<evidence type="ECO:0000256" key="17">
    <source>
        <dbReference type="ARBA" id="ARBA00072265"/>
    </source>
</evidence>
<dbReference type="InterPro" id="IPR036010">
    <property type="entry name" value="2Fe-2S_ferredoxin-like_sf"/>
</dbReference>
<dbReference type="InterPro" id="IPR001041">
    <property type="entry name" value="2Fe-2S_ferredoxin-type"/>
</dbReference>
<dbReference type="InterPro" id="IPR036318">
    <property type="entry name" value="FAD-bd_PCMH-like_sf"/>
</dbReference>
<evidence type="ECO:0000256" key="12">
    <source>
        <dbReference type="ARBA" id="ARBA00023014"/>
    </source>
</evidence>
<reference evidence="23 24" key="1">
    <citation type="journal article" date="2023" name="Insect Mol. Biol.">
        <title>Genome sequencing provides insights into the evolution of gene families encoding plant cell wall-degrading enzymes in longhorned beetles.</title>
        <authorList>
            <person name="Shin N.R."/>
            <person name="Okamura Y."/>
            <person name="Kirsch R."/>
            <person name="Pauchet Y."/>
        </authorList>
    </citation>
    <scope>NUCLEOTIDE SEQUENCE [LARGE SCALE GENOMIC DNA]</scope>
    <source>
        <strain evidence="23">EAD_L_NR</strain>
    </source>
</reference>
<dbReference type="GO" id="GO:0071949">
    <property type="term" value="F:FAD binding"/>
    <property type="evidence" value="ECO:0007669"/>
    <property type="project" value="InterPro"/>
</dbReference>
<dbReference type="SMART" id="SM01092">
    <property type="entry name" value="CO_deh_flav_C"/>
    <property type="match status" value="1"/>
</dbReference>
<dbReference type="PROSITE" id="PS00197">
    <property type="entry name" value="2FE2S_FER_1"/>
    <property type="match status" value="1"/>
</dbReference>
<evidence type="ECO:0000256" key="2">
    <source>
        <dbReference type="ARBA" id="ARBA00004275"/>
    </source>
</evidence>
<dbReference type="FunFam" id="3.30.365.10:FF:000001">
    <property type="entry name" value="Xanthine dehydrogenase oxidase"/>
    <property type="match status" value="1"/>
</dbReference>
<dbReference type="PIRSF" id="PIRSF000127">
    <property type="entry name" value="Xanthine_DH"/>
    <property type="match status" value="1"/>
</dbReference>
<dbReference type="FunFam" id="3.30.365.10:FF:000008">
    <property type="entry name" value="Aldehyde oxidase1"/>
    <property type="match status" value="1"/>
</dbReference>
<dbReference type="SUPFAM" id="SSF56003">
    <property type="entry name" value="Molybdenum cofactor-binding domain"/>
    <property type="match status" value="1"/>
</dbReference>
<evidence type="ECO:0000313" key="23">
    <source>
        <dbReference type="EMBL" id="KAJ8925554.1"/>
    </source>
</evidence>
<feature type="active site" description="Proton acceptor" evidence="18">
    <location>
        <position position="1210"/>
    </location>
</feature>
<dbReference type="SMART" id="SM01008">
    <property type="entry name" value="Ald_Xan_dh_C"/>
    <property type="match status" value="1"/>
</dbReference>
<dbReference type="Gene3D" id="3.30.365.10">
    <property type="entry name" value="Aldehyde oxidase/xanthine dehydrogenase, molybdopterin binding domain"/>
    <property type="match status" value="4"/>
</dbReference>
<evidence type="ECO:0000256" key="4">
    <source>
        <dbReference type="ARBA" id="ARBA00011738"/>
    </source>
</evidence>